<keyword evidence="20" id="KW-1185">Reference proteome</keyword>
<keyword evidence="5" id="KW-0808">Transferase</keyword>
<dbReference type="AlphaFoldDB" id="A0A1U8IB28"/>
<evidence type="ECO:0000256" key="2">
    <source>
        <dbReference type="ARBA" id="ARBA00012513"/>
    </source>
</evidence>
<dbReference type="KEGG" id="ghi:107892400"/>
<evidence type="ECO:0000256" key="15">
    <source>
        <dbReference type="PROSITE-ProRule" id="PRU10141"/>
    </source>
</evidence>
<evidence type="ECO:0000256" key="1">
    <source>
        <dbReference type="ARBA" id="ARBA00004370"/>
    </source>
</evidence>
<evidence type="ECO:0000256" key="17">
    <source>
        <dbReference type="SAM" id="Phobius"/>
    </source>
</evidence>
<evidence type="ECO:0000256" key="5">
    <source>
        <dbReference type="ARBA" id="ARBA00022679"/>
    </source>
</evidence>
<dbReference type="GeneID" id="107892400"/>
<dbReference type="InterPro" id="IPR008266">
    <property type="entry name" value="Tyr_kinase_AS"/>
</dbReference>
<keyword evidence="4" id="KW-0433">Leucine-rich repeat</keyword>
<dbReference type="PANTHER" id="PTHR48005">
    <property type="entry name" value="LEUCINE RICH REPEAT KINASE 2"/>
    <property type="match status" value="1"/>
</dbReference>
<evidence type="ECO:0000256" key="6">
    <source>
        <dbReference type="ARBA" id="ARBA00022692"/>
    </source>
</evidence>
<evidence type="ECO:0000256" key="10">
    <source>
        <dbReference type="ARBA" id="ARBA00022840"/>
    </source>
</evidence>
<evidence type="ECO:0000256" key="18">
    <source>
        <dbReference type="SAM" id="SignalP"/>
    </source>
</evidence>
<dbReference type="Proteomes" id="UP000818029">
    <property type="component" value="Chromosome D09"/>
</dbReference>
<evidence type="ECO:0000256" key="13">
    <source>
        <dbReference type="ARBA" id="ARBA00047899"/>
    </source>
</evidence>
<dbReference type="InterPro" id="IPR003591">
    <property type="entry name" value="Leu-rich_rpt_typical-subtyp"/>
</dbReference>
<evidence type="ECO:0000256" key="12">
    <source>
        <dbReference type="ARBA" id="ARBA00023136"/>
    </source>
</evidence>
<dbReference type="InterPro" id="IPR051420">
    <property type="entry name" value="Ser_Thr_Kinases_DiverseReg"/>
</dbReference>
<keyword evidence="3" id="KW-0723">Serine/threonine-protein kinase</keyword>
<feature type="domain" description="Protein kinase" evidence="19">
    <location>
        <begin position="1042"/>
        <end position="1311"/>
    </location>
</feature>
<accession>A0A1U8IB28</accession>
<feature type="transmembrane region" description="Helical" evidence="17">
    <location>
        <begin position="503"/>
        <end position="527"/>
    </location>
</feature>
<dbReference type="InterPro" id="IPR043502">
    <property type="entry name" value="DNA/RNA_pol_sf"/>
</dbReference>
<dbReference type="RefSeq" id="XP_016672979.2">
    <property type="nucleotide sequence ID" value="XM_016817490.2"/>
</dbReference>
<dbReference type="InterPro" id="IPR032675">
    <property type="entry name" value="LRR_dom_sf"/>
</dbReference>
<dbReference type="Pfam" id="PF13855">
    <property type="entry name" value="LRR_8"/>
    <property type="match status" value="1"/>
</dbReference>
<evidence type="ECO:0000256" key="4">
    <source>
        <dbReference type="ARBA" id="ARBA00022614"/>
    </source>
</evidence>
<dbReference type="InterPro" id="IPR017441">
    <property type="entry name" value="Protein_kinase_ATP_BS"/>
</dbReference>
<dbReference type="InterPro" id="IPR055414">
    <property type="entry name" value="LRR_R13L4/SHOC2-like"/>
</dbReference>
<name>A0A1U8IB28_GOSHI</name>
<dbReference type="Gene3D" id="3.30.200.20">
    <property type="entry name" value="Phosphorylase Kinase, domain 1"/>
    <property type="match status" value="1"/>
</dbReference>
<comment type="catalytic activity">
    <reaction evidence="13">
        <text>L-threonyl-[protein] + ATP = O-phospho-L-threonyl-[protein] + ADP + H(+)</text>
        <dbReference type="Rhea" id="RHEA:46608"/>
        <dbReference type="Rhea" id="RHEA-COMP:11060"/>
        <dbReference type="Rhea" id="RHEA-COMP:11605"/>
        <dbReference type="ChEBI" id="CHEBI:15378"/>
        <dbReference type="ChEBI" id="CHEBI:30013"/>
        <dbReference type="ChEBI" id="CHEBI:30616"/>
        <dbReference type="ChEBI" id="CHEBI:61977"/>
        <dbReference type="ChEBI" id="CHEBI:456216"/>
        <dbReference type="EC" id="2.7.11.1"/>
    </reaction>
</comment>
<evidence type="ECO:0000256" key="11">
    <source>
        <dbReference type="ARBA" id="ARBA00022989"/>
    </source>
</evidence>
<evidence type="ECO:0000256" key="7">
    <source>
        <dbReference type="ARBA" id="ARBA00022737"/>
    </source>
</evidence>
<dbReference type="GO" id="GO:0038023">
    <property type="term" value="F:signaling receptor activity"/>
    <property type="evidence" value="ECO:0000318"/>
    <property type="project" value="GO_Central"/>
</dbReference>
<dbReference type="CDD" id="cd09272">
    <property type="entry name" value="RNase_HI_RT_Ty1"/>
    <property type="match status" value="1"/>
</dbReference>
<feature type="chain" id="PRO_5045980907" description="non-specific serine/threonine protein kinase" evidence="18">
    <location>
        <begin position="31"/>
        <end position="1345"/>
    </location>
</feature>
<keyword evidence="12 17" id="KW-0472">Membrane</keyword>
<keyword evidence="8 15" id="KW-0547">Nucleotide-binding</keyword>
<evidence type="ECO:0000256" key="16">
    <source>
        <dbReference type="SAM" id="MobiDB-lite"/>
    </source>
</evidence>
<dbReference type="PROSITE" id="PS51450">
    <property type="entry name" value="LRR"/>
    <property type="match status" value="1"/>
</dbReference>
<keyword evidence="18" id="KW-0732">Signal</keyword>
<dbReference type="PaxDb" id="3635-A0A1U8IB28"/>
<keyword evidence="21" id="KW-0675">Receptor</keyword>
<dbReference type="InterPro" id="IPR013103">
    <property type="entry name" value="RVT_2"/>
</dbReference>
<feature type="signal peptide" evidence="18">
    <location>
        <begin position="1"/>
        <end position="30"/>
    </location>
</feature>
<organism evidence="20 21">
    <name type="scientific">Gossypium hirsutum</name>
    <name type="common">Upland cotton</name>
    <name type="synonym">Gossypium mexicanum</name>
    <dbReference type="NCBI Taxonomy" id="3635"/>
    <lineage>
        <taxon>Eukaryota</taxon>
        <taxon>Viridiplantae</taxon>
        <taxon>Streptophyta</taxon>
        <taxon>Embryophyta</taxon>
        <taxon>Tracheophyta</taxon>
        <taxon>Spermatophyta</taxon>
        <taxon>Magnoliopsida</taxon>
        <taxon>eudicotyledons</taxon>
        <taxon>Gunneridae</taxon>
        <taxon>Pentapetalae</taxon>
        <taxon>rosids</taxon>
        <taxon>malvids</taxon>
        <taxon>Malvales</taxon>
        <taxon>Malvaceae</taxon>
        <taxon>Malvoideae</taxon>
        <taxon>Gossypium</taxon>
    </lineage>
</organism>
<sequence>MASSSTFSIILGILQATIFLISIARTVTMADPSPVASEAIAMEESGWWCNYSNNASERCQWPGISCNTAGSVIQINLSYEFIIEVGDRFGKLNFSSFPNLVLLDLSDRQLGGKIPHQIGNLSALKHLDLSNCGLSGELPPSLGNLTQLEYLDISYNYNIYGSIPPQLGNLVNLVSLNLSRTSLSGIIPPFLGLLTNLRHLLLDGYQFDDGNNTIPQNLWNLRGLETLSLIRCGIVGPIPSALGQLLNLKSLILWGNKINGSIPSEVGFLSNLTYFDVYDNRLVGSIPFSLYQLTNLEILYLDNNQLEGSIPQNIEKLMNIMVLSITNNSFTGHIPLALCRLTKLESIYLHKNQISGSIPSCLGKLFNLRYLYLDSNLLEGLIPEEIGDLANLTSLSLSQNKLSGSIPSCIGNLSNLYNLELDSNLLKGPIPEEIGRLFHLSNLNLSFNQLSGSVPILSATKLRIIDAGNNCNKISPDPFEGNSRLSPYMCTSPVTNKANSSTILYYIKIFLPIAIFFAFSILGYFLFSRFTPKNNSVGVQPTKNGDLCSIWNYDGKIAYEDIVAATEDFDFRYCICEQRRASRAEDHQEGAFQAKARETSSTNAQRGKKPWKNRPKPDAKGHVERVCKNRSKPRQNQLQQSKVEARVAEDSSDQEEQNQTWELVEKPANRKTIGVKWVYRVKHNADGSLNKLKARLVVKGFSQRYGLDYMETFAPVARLDTIRLLIAVAAQNQWTIHQMDVKSAFLNGFLEEEIYIEQPPGFIVPGKEHLVYRLRKAFLGFERSASEPTLYVKRNGAETQLIVSLYVDDLLVTGGDKLMMTFALKVLAKFSMENCKPVSTPMAIGIKLSSQEEHESVCETDYRSLVGCLLYLTATRPDILFAVSMLSRFMHCCNQQHYKAGKRVLRYIKGTLNHGIQFRKAEELKLIGYTDSDWAGSKDDMKSTSGYAFTLGSAMICWSSRKQTMVAQSTAEAEYVAAANAVNQAMTKHFNIKLHVIREMEQALEIELIHCSSENQIADIFTKPLGVSRFLSLKRKLGVCCIEAEEDIGVGGYGSVYRAQLPCGKVVALKKLHRLEAENPAFDKSFRNEIKFLTEIRHRSIVKLHGFCLHRRSMFLIYEYMEKGSLFCNLRDEVEAVEMDWTKRVEIIKGIAHALSYLHYDCSPPIVHRDISSNNVLLNSSFEAFVADFGTAKMLDLESSNQTIIVGTCGYVAPELAYTLVVTEKCDVYSFGVVALETLMGKHPEELLSWLSSPTSLVNMRLIDVLDNRLPLPTSQLVAQNLVRIATLAFACLNPQPKSRPTMKKVCEEFLCGQTSLGVPLRMISLLQLVNCEMHIGGKTGTCNV</sequence>
<dbReference type="Pfam" id="PF00069">
    <property type="entry name" value="Pkinase"/>
    <property type="match status" value="1"/>
</dbReference>
<dbReference type="GO" id="GO:0005886">
    <property type="term" value="C:plasma membrane"/>
    <property type="evidence" value="ECO:0000318"/>
    <property type="project" value="GO_Central"/>
</dbReference>
<proteinExistence type="predicted"/>
<dbReference type="SUPFAM" id="SSF56672">
    <property type="entry name" value="DNA/RNA polymerases"/>
    <property type="match status" value="1"/>
</dbReference>
<feature type="compositionally biased region" description="Basic and acidic residues" evidence="16">
    <location>
        <begin position="615"/>
        <end position="627"/>
    </location>
</feature>
<feature type="region of interest" description="Disordered" evidence="16">
    <location>
        <begin position="586"/>
        <end position="662"/>
    </location>
</feature>
<dbReference type="PROSITE" id="PS50011">
    <property type="entry name" value="PROTEIN_KINASE_DOM"/>
    <property type="match status" value="1"/>
</dbReference>
<dbReference type="PANTHER" id="PTHR48005:SF92">
    <property type="entry name" value="REPEAT RECEPTOR-LIKE PROTEIN KINASE FAMILY PROTEIN, PUTATIVE-RELATED"/>
    <property type="match status" value="1"/>
</dbReference>
<dbReference type="SUPFAM" id="SSF52058">
    <property type="entry name" value="L domain-like"/>
    <property type="match status" value="2"/>
</dbReference>
<dbReference type="InterPro" id="IPR011009">
    <property type="entry name" value="Kinase-like_dom_sf"/>
</dbReference>
<keyword evidence="7" id="KW-0677">Repeat</keyword>
<keyword evidence="11 17" id="KW-1133">Transmembrane helix</keyword>
<dbReference type="Pfam" id="PF07727">
    <property type="entry name" value="RVT_2"/>
    <property type="match status" value="1"/>
</dbReference>
<keyword evidence="10 15" id="KW-0067">ATP-binding</keyword>
<dbReference type="SMART" id="SM00369">
    <property type="entry name" value="LRR_TYP"/>
    <property type="match status" value="8"/>
</dbReference>
<comment type="catalytic activity">
    <reaction evidence="14">
        <text>L-seryl-[protein] + ATP = O-phospho-L-seryl-[protein] + ADP + H(+)</text>
        <dbReference type="Rhea" id="RHEA:17989"/>
        <dbReference type="Rhea" id="RHEA-COMP:9863"/>
        <dbReference type="Rhea" id="RHEA-COMP:11604"/>
        <dbReference type="ChEBI" id="CHEBI:15378"/>
        <dbReference type="ChEBI" id="CHEBI:29999"/>
        <dbReference type="ChEBI" id="CHEBI:30616"/>
        <dbReference type="ChEBI" id="CHEBI:83421"/>
        <dbReference type="ChEBI" id="CHEBI:456216"/>
        <dbReference type="EC" id="2.7.11.1"/>
    </reaction>
</comment>
<evidence type="ECO:0000256" key="3">
    <source>
        <dbReference type="ARBA" id="ARBA00022527"/>
    </source>
</evidence>
<dbReference type="GO" id="GO:0009653">
    <property type="term" value="P:anatomical structure morphogenesis"/>
    <property type="evidence" value="ECO:0007669"/>
    <property type="project" value="UniProtKB-ARBA"/>
</dbReference>
<keyword evidence="9 21" id="KW-0418">Kinase</keyword>
<dbReference type="SMART" id="SM00365">
    <property type="entry name" value="LRR_SD22"/>
    <property type="match status" value="4"/>
</dbReference>
<dbReference type="SMR" id="A0A1U8IB28"/>
<dbReference type="Gene3D" id="1.10.510.10">
    <property type="entry name" value="Transferase(Phosphotransferase) domain 1"/>
    <property type="match status" value="1"/>
</dbReference>
<dbReference type="GO" id="GO:0099402">
    <property type="term" value="P:plant organ development"/>
    <property type="evidence" value="ECO:0007669"/>
    <property type="project" value="UniProtKB-ARBA"/>
</dbReference>
<reference evidence="20" key="1">
    <citation type="journal article" date="2020" name="Nat. Genet.">
        <title>Genomic diversifications of five Gossypium allopolyploid species and their impact on cotton improvement.</title>
        <authorList>
            <person name="Chen Z.J."/>
            <person name="Sreedasyam A."/>
            <person name="Ando A."/>
            <person name="Song Q."/>
            <person name="De Santiago L.M."/>
            <person name="Hulse-Kemp A.M."/>
            <person name="Ding M."/>
            <person name="Ye W."/>
            <person name="Kirkbride R.C."/>
            <person name="Jenkins J."/>
            <person name="Plott C."/>
            <person name="Lovell J."/>
            <person name="Lin Y.M."/>
            <person name="Vaughn R."/>
            <person name="Liu B."/>
            <person name="Simpson S."/>
            <person name="Scheffler B.E."/>
            <person name="Wen L."/>
            <person name="Saski C.A."/>
            <person name="Grover C.E."/>
            <person name="Hu G."/>
            <person name="Conover J.L."/>
            <person name="Carlson J.W."/>
            <person name="Shu S."/>
            <person name="Boston L.B."/>
            <person name="Williams M."/>
            <person name="Peterson D.G."/>
            <person name="McGee K."/>
            <person name="Jones D.C."/>
            <person name="Wendel J.F."/>
            <person name="Stelly D.M."/>
            <person name="Grimwood J."/>
            <person name="Schmutz J."/>
        </authorList>
    </citation>
    <scope>NUCLEOTIDE SEQUENCE [LARGE SCALE GENOMIC DNA]</scope>
    <source>
        <strain evidence="20">cv. TM-1</strain>
    </source>
</reference>
<evidence type="ECO:0000256" key="14">
    <source>
        <dbReference type="ARBA" id="ARBA00048679"/>
    </source>
</evidence>
<evidence type="ECO:0000256" key="8">
    <source>
        <dbReference type="ARBA" id="ARBA00022741"/>
    </source>
</evidence>
<evidence type="ECO:0000259" key="19">
    <source>
        <dbReference type="PROSITE" id="PS50011"/>
    </source>
</evidence>
<comment type="subcellular location">
    <subcellularLocation>
        <location evidence="1">Membrane</location>
    </subcellularLocation>
</comment>
<dbReference type="PROSITE" id="PS00109">
    <property type="entry name" value="PROTEIN_KINASE_TYR"/>
    <property type="match status" value="1"/>
</dbReference>
<keyword evidence="6 17" id="KW-0812">Transmembrane</keyword>
<dbReference type="InterPro" id="IPR000719">
    <property type="entry name" value="Prot_kinase_dom"/>
</dbReference>
<dbReference type="EC" id="2.7.11.1" evidence="2"/>
<reference evidence="21" key="2">
    <citation type="submission" date="2025-08" db="UniProtKB">
        <authorList>
            <consortium name="RefSeq"/>
        </authorList>
    </citation>
    <scope>IDENTIFICATION</scope>
</reference>
<dbReference type="InterPro" id="IPR001611">
    <property type="entry name" value="Leu-rich_rpt"/>
</dbReference>
<dbReference type="SUPFAM" id="SSF56112">
    <property type="entry name" value="Protein kinase-like (PK-like)"/>
    <property type="match status" value="1"/>
</dbReference>
<dbReference type="Gene3D" id="3.80.10.10">
    <property type="entry name" value="Ribonuclease Inhibitor"/>
    <property type="match status" value="2"/>
</dbReference>
<protein>
    <recommendedName>
        <fullName evidence="2">non-specific serine/threonine protein kinase</fullName>
        <ecNumber evidence="2">2.7.11.1</ecNumber>
    </recommendedName>
</protein>
<dbReference type="PROSITE" id="PS00107">
    <property type="entry name" value="PROTEIN_KINASE_ATP"/>
    <property type="match status" value="1"/>
</dbReference>
<dbReference type="GO" id="GO:0009755">
    <property type="term" value="P:hormone-mediated signaling pathway"/>
    <property type="evidence" value="ECO:0000318"/>
    <property type="project" value="GO_Central"/>
</dbReference>
<evidence type="ECO:0000256" key="9">
    <source>
        <dbReference type="ARBA" id="ARBA00022777"/>
    </source>
</evidence>
<evidence type="ECO:0000313" key="20">
    <source>
        <dbReference type="Proteomes" id="UP000818029"/>
    </source>
</evidence>
<feature type="binding site" evidence="15">
    <location>
        <position position="1070"/>
    </location>
    <ligand>
        <name>ATP</name>
        <dbReference type="ChEBI" id="CHEBI:30616"/>
    </ligand>
</feature>
<evidence type="ECO:0000313" key="21">
    <source>
        <dbReference type="RefSeq" id="XP_016672979.2"/>
    </source>
</evidence>
<dbReference type="Pfam" id="PF23598">
    <property type="entry name" value="LRR_14"/>
    <property type="match status" value="2"/>
</dbReference>
<dbReference type="GO" id="GO:0016301">
    <property type="term" value="F:kinase activity"/>
    <property type="evidence" value="ECO:0007669"/>
    <property type="project" value="UniProtKB-KW"/>
</dbReference>
<gene>
    <name evidence="21" type="primary">LOC107892400</name>
</gene>